<evidence type="ECO:0000256" key="3">
    <source>
        <dbReference type="ARBA" id="ARBA00022884"/>
    </source>
</evidence>
<keyword evidence="2 6" id="KW-0889">Transcription antitermination</keyword>
<evidence type="ECO:0000256" key="2">
    <source>
        <dbReference type="ARBA" id="ARBA00022814"/>
    </source>
</evidence>
<comment type="function">
    <text evidence="6">Involved in transcription antitermination. Required for transcription of ribosomal RNA (rRNA) genes. Binds specifically to the boxA antiterminator sequence of the ribosomal RNA (rrn) operons.</text>
</comment>
<evidence type="ECO:0000313" key="9">
    <source>
        <dbReference type="Proteomes" id="UP000001302"/>
    </source>
</evidence>
<dbReference type="GO" id="GO:0031564">
    <property type="term" value="P:transcription antitermination"/>
    <property type="evidence" value="ECO:0007669"/>
    <property type="project" value="UniProtKB-KW"/>
</dbReference>
<evidence type="ECO:0000256" key="1">
    <source>
        <dbReference type="ARBA" id="ARBA00005952"/>
    </source>
</evidence>
<dbReference type="InterPro" id="IPR035926">
    <property type="entry name" value="NusB-like_sf"/>
</dbReference>
<dbReference type="HAMAP" id="MF_00073">
    <property type="entry name" value="NusB"/>
    <property type="match status" value="1"/>
</dbReference>
<proteinExistence type="inferred from homology"/>
<feature type="domain" description="NusB/RsmB/TIM44" evidence="7">
    <location>
        <begin position="19"/>
        <end position="153"/>
    </location>
</feature>
<dbReference type="eggNOG" id="COG0781">
    <property type="taxonomic scope" value="Bacteria"/>
</dbReference>
<dbReference type="EMBL" id="CP002156">
    <property type="protein sequence ID" value="ADM09499.1"/>
    <property type="molecule type" value="Genomic_DNA"/>
</dbReference>
<dbReference type="Pfam" id="PF01029">
    <property type="entry name" value="NusB"/>
    <property type="match status" value="1"/>
</dbReference>
<dbReference type="GO" id="GO:0005829">
    <property type="term" value="C:cytosol"/>
    <property type="evidence" value="ECO:0007669"/>
    <property type="project" value="TreeGrafter"/>
</dbReference>
<keyword evidence="3 6" id="KW-0694">RNA-binding</keyword>
<evidence type="ECO:0000256" key="4">
    <source>
        <dbReference type="ARBA" id="ARBA00023015"/>
    </source>
</evidence>
<keyword evidence="9" id="KW-1185">Reference proteome</keyword>
<dbReference type="NCBIfam" id="TIGR01951">
    <property type="entry name" value="nusB"/>
    <property type="match status" value="1"/>
</dbReference>
<dbReference type="SUPFAM" id="SSF48013">
    <property type="entry name" value="NusB-like"/>
    <property type="match status" value="1"/>
</dbReference>
<dbReference type="InterPro" id="IPR011605">
    <property type="entry name" value="NusB_fam"/>
</dbReference>
<dbReference type="STRING" id="314260.PB2503_07167"/>
<dbReference type="PANTHER" id="PTHR11078:SF3">
    <property type="entry name" value="ANTITERMINATION NUSB DOMAIN-CONTAINING PROTEIN"/>
    <property type="match status" value="1"/>
</dbReference>
<dbReference type="HOGENOM" id="CLU_087843_4_0_5"/>
<keyword evidence="5 6" id="KW-0804">Transcription</keyword>
<name>E0TEC4_PARBH</name>
<reference evidence="9" key="1">
    <citation type="submission" date="2010-08" db="EMBL/GenBank/DDBJ databases">
        <title>Genome sequence of Parvularcula bermudensis HTCC2503.</title>
        <authorList>
            <person name="Kang D.-M."/>
            <person name="Oh H.-M."/>
            <person name="Cho J.-C."/>
        </authorList>
    </citation>
    <scope>NUCLEOTIDE SEQUENCE [LARGE SCALE GENOMIC DNA]</scope>
    <source>
        <strain evidence="9">ATCC BAA-594 / HTCC2503 / KCTC 12087</strain>
    </source>
</reference>
<evidence type="ECO:0000313" key="8">
    <source>
        <dbReference type="EMBL" id="ADM09499.1"/>
    </source>
</evidence>
<evidence type="ECO:0000259" key="7">
    <source>
        <dbReference type="Pfam" id="PF01029"/>
    </source>
</evidence>
<comment type="similarity">
    <text evidence="1 6">Belongs to the NusB family.</text>
</comment>
<gene>
    <name evidence="6" type="primary">nusB</name>
    <name evidence="8" type="ordered locus">PB2503_07167</name>
</gene>
<evidence type="ECO:0000256" key="6">
    <source>
        <dbReference type="HAMAP-Rule" id="MF_00073"/>
    </source>
</evidence>
<protein>
    <recommendedName>
        <fullName evidence="6">Transcription antitermination protein NusB</fullName>
    </recommendedName>
    <alternativeName>
        <fullName evidence="6">Antitermination factor NusB</fullName>
    </alternativeName>
</protein>
<keyword evidence="4 6" id="KW-0805">Transcription regulation</keyword>
<accession>E0TEC4</accession>
<organism evidence="8 9">
    <name type="scientific">Parvularcula bermudensis (strain ATCC BAA-594 / HTCC2503 / KCTC 12087)</name>
    <dbReference type="NCBI Taxonomy" id="314260"/>
    <lineage>
        <taxon>Bacteria</taxon>
        <taxon>Pseudomonadati</taxon>
        <taxon>Pseudomonadota</taxon>
        <taxon>Alphaproteobacteria</taxon>
        <taxon>Parvularculales</taxon>
        <taxon>Parvularculaceae</taxon>
        <taxon>Parvularcula</taxon>
    </lineage>
</organism>
<dbReference type="GO" id="GO:0003723">
    <property type="term" value="F:RNA binding"/>
    <property type="evidence" value="ECO:0007669"/>
    <property type="project" value="UniProtKB-UniRule"/>
</dbReference>
<dbReference type="InterPro" id="IPR006027">
    <property type="entry name" value="NusB_RsmB_TIM44"/>
</dbReference>
<reference evidence="8 9" key="2">
    <citation type="journal article" date="2011" name="J. Bacteriol.">
        <title>Complete genome sequence of strain HTCC2503T of Parvularcula bermudensis, the type species of the order "Parvularculales" in the class Alphaproteobacteria.</title>
        <authorList>
            <person name="Oh H.M."/>
            <person name="Kang I."/>
            <person name="Vergin K.L."/>
            <person name="Kang D."/>
            <person name="Rhee K.H."/>
            <person name="Giovannoni S.J."/>
            <person name="Cho J.C."/>
        </authorList>
    </citation>
    <scope>NUCLEOTIDE SEQUENCE [LARGE SCALE GENOMIC DNA]</scope>
    <source>
        <strain evidence="9">ATCC BAA-594 / HTCC2503 / KCTC 12087</strain>
    </source>
</reference>
<evidence type="ECO:0000256" key="5">
    <source>
        <dbReference type="ARBA" id="ARBA00023163"/>
    </source>
</evidence>
<dbReference type="Proteomes" id="UP000001302">
    <property type="component" value="Chromosome"/>
</dbReference>
<dbReference type="RefSeq" id="WP_013300473.1">
    <property type="nucleotide sequence ID" value="NC_014414.1"/>
</dbReference>
<dbReference type="PANTHER" id="PTHR11078">
    <property type="entry name" value="N UTILIZATION SUBSTANCE PROTEIN B-RELATED"/>
    <property type="match status" value="1"/>
</dbReference>
<dbReference type="KEGG" id="pbr:PB2503_07167"/>
<dbReference type="AlphaFoldDB" id="E0TEC4"/>
<sequence>MTQIRQMQRPRSVEAKTMARLGAVQALYQMEHAGTGVEAVIREFVDHRLGGEMDGSALHEADDEFFAAIVRGVVEGQRRIDPFIQRHLAEGWTLKRLDATARAILRAGLFELVSRPDIPWRTVVDEYVELANSFFEKGEAEPRFINAVLDATAKEVRADDFGQDGG</sequence>
<dbReference type="Gene3D" id="1.10.940.10">
    <property type="entry name" value="NusB-like"/>
    <property type="match status" value="1"/>
</dbReference>
<dbReference type="GO" id="GO:0006353">
    <property type="term" value="P:DNA-templated transcription termination"/>
    <property type="evidence" value="ECO:0007669"/>
    <property type="project" value="UniProtKB-UniRule"/>
</dbReference>